<reference evidence="2" key="2">
    <citation type="journal article" date="2022" name="Res Sq">
        <title>Comparative Genomics Reveals Insights into the Divergent Evolution of Astigmatic Mites and Household Pest Adaptations.</title>
        <authorList>
            <person name="Xiong Q."/>
            <person name="Wan A.T.-Y."/>
            <person name="Liu X.-Y."/>
            <person name="Fung C.S.-H."/>
            <person name="Xiao X."/>
            <person name="Malainual N."/>
            <person name="Hou J."/>
            <person name="Wang L."/>
            <person name="Wang M."/>
            <person name="Yang K."/>
            <person name="Cui Y."/>
            <person name="Leung E."/>
            <person name="Nong W."/>
            <person name="Shin S.-K."/>
            <person name="Au S."/>
            <person name="Jeong K.Y."/>
            <person name="Chew F.T."/>
            <person name="Hui J."/>
            <person name="Leung T.F."/>
            <person name="Tungtrongchitr A."/>
            <person name="Zhong N."/>
            <person name="Liu Z."/>
            <person name="Tsui S."/>
        </authorList>
    </citation>
    <scope>NUCLEOTIDE SEQUENCE</scope>
    <source>
        <strain evidence="2">Derf</strain>
        <tissue evidence="2">Whole organism</tissue>
    </source>
</reference>
<evidence type="ECO:0000313" key="3">
    <source>
        <dbReference type="Proteomes" id="UP000790347"/>
    </source>
</evidence>
<accession>A0A922HI92</accession>
<evidence type="ECO:0000313" key="2">
    <source>
        <dbReference type="EMBL" id="KAH9493761.1"/>
    </source>
</evidence>
<evidence type="ECO:0000256" key="1">
    <source>
        <dbReference type="SAM" id="Phobius"/>
    </source>
</evidence>
<gene>
    <name evidence="2" type="ORF">DERF_014494</name>
</gene>
<keyword evidence="1" id="KW-0472">Membrane</keyword>
<name>A0A922HI92_DERFA</name>
<sequence length="200" mass="22496">MVKIFFVNLKITRSKSIDGKKRSQSKSASILVRKIKSQSERATDSLYTSEPPITLRNRNSTPAGASLIVRLSTTLTRFFNGRNDGGIDMYVRVPIMTAFFFTCSSPAKPGAESKTVDVIRVKKSISDLNRHGRLPSLPIPFERQQAATNAIFLVIIKILVVLLPTGTRTWKKTKSKSKNKLKRAFISHVYLQDKRPQMSK</sequence>
<reference evidence="2" key="1">
    <citation type="submission" date="2013-05" db="EMBL/GenBank/DDBJ databases">
        <authorList>
            <person name="Yim A.K.Y."/>
            <person name="Chan T.F."/>
            <person name="Ji K.M."/>
            <person name="Liu X.Y."/>
            <person name="Zhou J.W."/>
            <person name="Li R.Q."/>
            <person name="Yang K.Y."/>
            <person name="Li J."/>
            <person name="Li M."/>
            <person name="Law P.T.W."/>
            <person name="Wu Y.L."/>
            <person name="Cai Z.L."/>
            <person name="Qin H."/>
            <person name="Bao Y."/>
            <person name="Leung R.K.K."/>
            <person name="Ng P.K.S."/>
            <person name="Zou J."/>
            <person name="Zhong X.J."/>
            <person name="Ran P.X."/>
            <person name="Zhong N.S."/>
            <person name="Liu Z.G."/>
            <person name="Tsui S.K.W."/>
        </authorList>
    </citation>
    <scope>NUCLEOTIDE SEQUENCE</scope>
    <source>
        <strain evidence="2">Derf</strain>
        <tissue evidence="2">Whole organism</tissue>
    </source>
</reference>
<keyword evidence="1" id="KW-0812">Transmembrane</keyword>
<feature type="transmembrane region" description="Helical" evidence="1">
    <location>
        <begin position="150"/>
        <end position="170"/>
    </location>
</feature>
<comment type="caution">
    <text evidence="2">The sequence shown here is derived from an EMBL/GenBank/DDBJ whole genome shotgun (WGS) entry which is preliminary data.</text>
</comment>
<dbReference type="AlphaFoldDB" id="A0A922HI92"/>
<keyword evidence="1" id="KW-1133">Transmembrane helix</keyword>
<organism evidence="2 3">
    <name type="scientific">Dermatophagoides farinae</name>
    <name type="common">American house dust mite</name>
    <dbReference type="NCBI Taxonomy" id="6954"/>
    <lineage>
        <taxon>Eukaryota</taxon>
        <taxon>Metazoa</taxon>
        <taxon>Ecdysozoa</taxon>
        <taxon>Arthropoda</taxon>
        <taxon>Chelicerata</taxon>
        <taxon>Arachnida</taxon>
        <taxon>Acari</taxon>
        <taxon>Acariformes</taxon>
        <taxon>Sarcoptiformes</taxon>
        <taxon>Astigmata</taxon>
        <taxon>Psoroptidia</taxon>
        <taxon>Analgoidea</taxon>
        <taxon>Pyroglyphidae</taxon>
        <taxon>Dermatophagoidinae</taxon>
        <taxon>Dermatophagoides</taxon>
    </lineage>
</organism>
<protein>
    <submittedName>
        <fullName evidence="2">Uncharacterized protein</fullName>
    </submittedName>
</protein>
<proteinExistence type="predicted"/>
<keyword evidence="3" id="KW-1185">Reference proteome</keyword>
<dbReference type="EMBL" id="ASGP02000008">
    <property type="protein sequence ID" value="KAH9493761.1"/>
    <property type="molecule type" value="Genomic_DNA"/>
</dbReference>
<dbReference type="Proteomes" id="UP000790347">
    <property type="component" value="Unassembled WGS sequence"/>
</dbReference>